<accession>A0A249P887</accession>
<evidence type="ECO:0000259" key="2">
    <source>
        <dbReference type="Pfam" id="PF00892"/>
    </source>
</evidence>
<feature type="transmembrane region" description="Helical" evidence="1">
    <location>
        <begin position="150"/>
        <end position="173"/>
    </location>
</feature>
<dbReference type="AlphaFoldDB" id="A0A249P887"/>
<keyword evidence="1" id="KW-0812">Transmembrane</keyword>
<dbReference type="KEGG" id="esj:SJ05684_c04760"/>
<dbReference type="eggNOG" id="COG0697">
    <property type="taxonomic scope" value="Bacteria"/>
</dbReference>
<organism evidence="3 4">
    <name type="scientific">Sinorhizobium sojae CCBAU 05684</name>
    <dbReference type="NCBI Taxonomy" id="716928"/>
    <lineage>
        <taxon>Bacteria</taxon>
        <taxon>Pseudomonadati</taxon>
        <taxon>Pseudomonadota</taxon>
        <taxon>Alphaproteobacteria</taxon>
        <taxon>Hyphomicrobiales</taxon>
        <taxon>Rhizobiaceae</taxon>
        <taxon>Sinorhizobium/Ensifer group</taxon>
        <taxon>Sinorhizobium</taxon>
    </lineage>
</organism>
<reference evidence="3 4" key="1">
    <citation type="submission" date="2017-08" db="EMBL/GenBank/DDBJ databases">
        <title>Multipartite genome sequences of Sinorhizobium species nodulating soybeans.</title>
        <authorList>
            <person name="Tian C.F."/>
        </authorList>
    </citation>
    <scope>NUCLEOTIDE SEQUENCE [LARGE SCALE GENOMIC DNA]</scope>
    <source>
        <strain evidence="3 4">CCBAU 05684</strain>
    </source>
</reference>
<sequence length="220" mass="23166">MSALFVSMPLLAYGLGRVFGVEPRAHRLLAILALGAVGALALALAQTGGDLAKLQFGWGETAFFLGCIASALYPVLSKWGLGRGILSPDAAVRTFWSLAAGGVLIALVGFIAEPVAAMWRMRIGDVLLVAYLGVFSSGATFWLMQRATGALTPGAVTAYSYLVPFVSMLLLFVTRPDVIGWQWLPGSLLVITAIALVSRNSAGQPAVPTRCSEGTQSRPR</sequence>
<dbReference type="RefSeq" id="WP_244938009.1">
    <property type="nucleotide sequence ID" value="NZ_CP023067.1"/>
</dbReference>
<evidence type="ECO:0000313" key="3">
    <source>
        <dbReference type="EMBL" id="ASY61942.1"/>
    </source>
</evidence>
<feature type="transmembrane region" description="Helical" evidence="1">
    <location>
        <begin position="96"/>
        <end position="119"/>
    </location>
</feature>
<feature type="transmembrane region" description="Helical" evidence="1">
    <location>
        <begin position="26"/>
        <end position="45"/>
    </location>
</feature>
<feature type="transmembrane region" description="Helical" evidence="1">
    <location>
        <begin position="126"/>
        <end position="144"/>
    </location>
</feature>
<feature type="transmembrane region" description="Helical" evidence="1">
    <location>
        <begin position="180"/>
        <end position="198"/>
    </location>
</feature>
<dbReference type="Proteomes" id="UP000217211">
    <property type="component" value="Chromosome"/>
</dbReference>
<feature type="domain" description="EamA" evidence="2">
    <location>
        <begin position="58"/>
        <end position="198"/>
    </location>
</feature>
<keyword evidence="1" id="KW-1133">Transmembrane helix</keyword>
<evidence type="ECO:0000313" key="4">
    <source>
        <dbReference type="Proteomes" id="UP000217211"/>
    </source>
</evidence>
<dbReference type="Pfam" id="PF00892">
    <property type="entry name" value="EamA"/>
    <property type="match status" value="1"/>
</dbReference>
<dbReference type="InterPro" id="IPR000620">
    <property type="entry name" value="EamA_dom"/>
</dbReference>
<dbReference type="EMBL" id="CP023067">
    <property type="protein sequence ID" value="ASY61942.1"/>
    <property type="molecule type" value="Genomic_DNA"/>
</dbReference>
<name>A0A249P887_9HYPH</name>
<evidence type="ECO:0000256" key="1">
    <source>
        <dbReference type="SAM" id="Phobius"/>
    </source>
</evidence>
<dbReference type="InterPro" id="IPR037185">
    <property type="entry name" value="EmrE-like"/>
</dbReference>
<dbReference type="SUPFAM" id="SSF103481">
    <property type="entry name" value="Multidrug resistance efflux transporter EmrE"/>
    <property type="match status" value="1"/>
</dbReference>
<dbReference type="STRING" id="716928.GCA_000261485_00884"/>
<protein>
    <submittedName>
        <fullName evidence="3">Permease of the drug/metabolite transporter (DMT) superfamily</fullName>
    </submittedName>
</protein>
<dbReference type="GO" id="GO:0016020">
    <property type="term" value="C:membrane"/>
    <property type="evidence" value="ECO:0007669"/>
    <property type="project" value="InterPro"/>
</dbReference>
<keyword evidence="4" id="KW-1185">Reference proteome</keyword>
<keyword evidence="1" id="KW-0472">Membrane</keyword>
<proteinExistence type="predicted"/>
<feature type="transmembrane region" description="Helical" evidence="1">
    <location>
        <begin position="57"/>
        <end position="76"/>
    </location>
</feature>
<gene>
    <name evidence="3" type="ORF">SJ05684_c04760</name>
</gene>